<proteinExistence type="predicted"/>
<name>A0A919VFT9_9CLOT</name>
<reference evidence="1" key="1">
    <citation type="submission" date="2021-03" db="EMBL/GenBank/DDBJ databases">
        <title>Taxonomic study of Clostridium polyendosporum from meadow-gley soil under rice.</title>
        <authorList>
            <person name="Kobayashi H."/>
            <person name="Tanizawa Y."/>
            <person name="Yagura M."/>
        </authorList>
    </citation>
    <scope>NUCLEOTIDE SEQUENCE</scope>
    <source>
        <strain evidence="1">JCM 30710</strain>
    </source>
</reference>
<organism evidence="1 2">
    <name type="scientific">Clostridium polyendosporum</name>
    <dbReference type="NCBI Taxonomy" id="69208"/>
    <lineage>
        <taxon>Bacteria</taxon>
        <taxon>Bacillati</taxon>
        <taxon>Bacillota</taxon>
        <taxon>Clostridia</taxon>
        <taxon>Eubacteriales</taxon>
        <taxon>Clostridiaceae</taxon>
        <taxon>Clostridium</taxon>
    </lineage>
</organism>
<evidence type="ECO:0000313" key="2">
    <source>
        <dbReference type="Proteomes" id="UP000679179"/>
    </source>
</evidence>
<dbReference type="AlphaFoldDB" id="A0A919VFT9"/>
<gene>
    <name evidence="1" type="ORF">CPJCM30710_33400</name>
</gene>
<comment type="caution">
    <text evidence="1">The sequence shown here is derived from an EMBL/GenBank/DDBJ whole genome shotgun (WGS) entry which is preliminary data.</text>
</comment>
<protein>
    <submittedName>
        <fullName evidence="1">Uncharacterized protein</fullName>
    </submittedName>
</protein>
<dbReference type="EMBL" id="BOPZ01000051">
    <property type="protein sequence ID" value="GIM30674.1"/>
    <property type="molecule type" value="Genomic_DNA"/>
</dbReference>
<sequence>MKKWIGRFNGVATKYISNYMYWFKRLQLFSAEKETIRTKNFIVQSNIPYSYTKITEFKERQPIFV</sequence>
<accession>A0A919VFT9</accession>
<dbReference type="Proteomes" id="UP000679179">
    <property type="component" value="Unassembled WGS sequence"/>
</dbReference>
<evidence type="ECO:0000313" key="1">
    <source>
        <dbReference type="EMBL" id="GIM30674.1"/>
    </source>
</evidence>
<keyword evidence="2" id="KW-1185">Reference proteome</keyword>